<dbReference type="GO" id="GO:0006284">
    <property type="term" value="P:base-excision repair"/>
    <property type="evidence" value="ECO:0007669"/>
    <property type="project" value="InterPro"/>
</dbReference>
<gene>
    <name evidence="2" type="ORF">IAA19_06425</name>
</gene>
<proteinExistence type="predicted"/>
<keyword evidence="1" id="KW-0479">Metal-binding</keyword>
<dbReference type="AlphaFoldDB" id="A0A9D2EZ79"/>
<dbReference type="Gene3D" id="1.10.340.30">
    <property type="entry name" value="Hypothetical protein, domain 2"/>
    <property type="match status" value="1"/>
</dbReference>
<organism evidence="2 3">
    <name type="scientific">Candidatus Olsenella pullistercoris</name>
    <dbReference type="NCBI Taxonomy" id="2838712"/>
    <lineage>
        <taxon>Bacteria</taxon>
        <taxon>Bacillati</taxon>
        <taxon>Actinomycetota</taxon>
        <taxon>Coriobacteriia</taxon>
        <taxon>Coriobacteriales</taxon>
        <taxon>Atopobiaceae</taxon>
        <taxon>Olsenella</taxon>
    </lineage>
</organism>
<dbReference type="GO" id="GO:0046872">
    <property type="term" value="F:metal ion binding"/>
    <property type="evidence" value="ECO:0007669"/>
    <property type="project" value="UniProtKB-KW"/>
</dbReference>
<dbReference type="PANTHER" id="PTHR30037:SF4">
    <property type="entry name" value="DNA-3-METHYLADENINE GLYCOSYLASE I"/>
    <property type="match status" value="1"/>
</dbReference>
<feature type="binding site" evidence="1">
    <location>
        <position position="17"/>
    </location>
    <ligand>
        <name>Zn(2+)</name>
        <dbReference type="ChEBI" id="CHEBI:29105"/>
    </ligand>
</feature>
<reference evidence="2" key="1">
    <citation type="journal article" date="2021" name="PeerJ">
        <title>Extensive microbial diversity within the chicken gut microbiome revealed by metagenomics and culture.</title>
        <authorList>
            <person name="Gilroy R."/>
            <person name="Ravi A."/>
            <person name="Getino M."/>
            <person name="Pursley I."/>
            <person name="Horton D.L."/>
            <person name="Alikhan N.F."/>
            <person name="Baker D."/>
            <person name="Gharbi K."/>
            <person name="Hall N."/>
            <person name="Watson M."/>
            <person name="Adriaenssens E.M."/>
            <person name="Foster-Nyarko E."/>
            <person name="Jarju S."/>
            <person name="Secka A."/>
            <person name="Antonio M."/>
            <person name="Oren A."/>
            <person name="Chaudhuri R.R."/>
            <person name="La Ragione R."/>
            <person name="Hildebrand F."/>
            <person name="Pallen M.J."/>
        </authorList>
    </citation>
    <scope>NUCLEOTIDE SEQUENCE</scope>
    <source>
        <strain evidence="2">ChiHjej12B11-14209</strain>
    </source>
</reference>
<comment type="caution">
    <text evidence="2">The sequence shown here is derived from an EMBL/GenBank/DDBJ whole genome shotgun (WGS) entry which is preliminary data.</text>
</comment>
<dbReference type="InterPro" id="IPR005019">
    <property type="entry name" value="Adenine_glyco"/>
</dbReference>
<evidence type="ECO:0000256" key="1">
    <source>
        <dbReference type="PIRSR" id="PIRSR605019-1"/>
    </source>
</evidence>
<dbReference type="Proteomes" id="UP000824062">
    <property type="component" value="Unassembled WGS sequence"/>
</dbReference>
<reference evidence="2" key="2">
    <citation type="submission" date="2021-04" db="EMBL/GenBank/DDBJ databases">
        <authorList>
            <person name="Gilroy R."/>
        </authorList>
    </citation>
    <scope>NUCLEOTIDE SEQUENCE</scope>
    <source>
        <strain evidence="2">ChiHjej12B11-14209</strain>
    </source>
</reference>
<evidence type="ECO:0000313" key="2">
    <source>
        <dbReference type="EMBL" id="HIZ46639.1"/>
    </source>
</evidence>
<dbReference type="PANTHER" id="PTHR30037">
    <property type="entry name" value="DNA-3-METHYLADENINE GLYCOSYLASE 1"/>
    <property type="match status" value="1"/>
</dbReference>
<name>A0A9D2EZ79_9ACTN</name>
<feature type="binding site" evidence="1">
    <location>
        <position position="175"/>
    </location>
    <ligand>
        <name>Zn(2+)</name>
        <dbReference type="ChEBI" id="CHEBI:29105"/>
    </ligand>
</feature>
<protein>
    <submittedName>
        <fullName evidence="2">DNA-3-methyladenine glycosylase I</fullName>
    </submittedName>
</protein>
<keyword evidence="1" id="KW-0862">Zinc</keyword>
<dbReference type="SUPFAM" id="SSF48150">
    <property type="entry name" value="DNA-glycosylase"/>
    <property type="match status" value="1"/>
</dbReference>
<sequence>MSYCDWDTTDELCLRYHDEEWGVPLHDDRGQFEFLSLEVMQCGLNWTMMLHKREVFRVCFAGFDFDAVAAFGPDDVERILETPGMIRSRRKVEAIVGNARCFQQVRAEFGSFDAYLWGMAGGATILYNKHADGWIPVSNGLSARVAADLRRRGFKYLGPTTVYSHLQACGIINDHGRDCPRYAAINAMGPTVEKRRYLEKGVYHYK</sequence>
<dbReference type="Pfam" id="PF03352">
    <property type="entry name" value="Adenine_glyco"/>
    <property type="match status" value="1"/>
</dbReference>
<accession>A0A9D2EZ79</accession>
<evidence type="ECO:0000313" key="3">
    <source>
        <dbReference type="Proteomes" id="UP000824062"/>
    </source>
</evidence>
<dbReference type="InterPro" id="IPR011257">
    <property type="entry name" value="DNA_glycosylase"/>
</dbReference>
<feature type="binding site" evidence="1">
    <location>
        <position position="179"/>
    </location>
    <ligand>
        <name>Zn(2+)</name>
        <dbReference type="ChEBI" id="CHEBI:29105"/>
    </ligand>
</feature>
<feature type="binding site" evidence="1">
    <location>
        <position position="4"/>
    </location>
    <ligand>
        <name>Zn(2+)</name>
        <dbReference type="ChEBI" id="CHEBI:29105"/>
    </ligand>
</feature>
<dbReference type="GO" id="GO:0008725">
    <property type="term" value="F:DNA-3-methyladenine glycosylase activity"/>
    <property type="evidence" value="ECO:0007669"/>
    <property type="project" value="InterPro"/>
</dbReference>
<dbReference type="EMBL" id="DXBM01000050">
    <property type="protein sequence ID" value="HIZ46639.1"/>
    <property type="molecule type" value="Genomic_DNA"/>
</dbReference>
<dbReference type="InterPro" id="IPR052891">
    <property type="entry name" value="DNA-3mA_glycosylase"/>
</dbReference>